<dbReference type="Proteomes" id="UP000008553">
    <property type="component" value="Unassembled WGS sequence"/>
</dbReference>
<evidence type="ECO:0000313" key="2">
    <source>
        <dbReference type="EMBL" id="EAA16845.1"/>
    </source>
</evidence>
<dbReference type="InParanoid" id="Q7RF07"/>
<organism evidence="2 3">
    <name type="scientific">Plasmodium yoelii yoelii</name>
    <dbReference type="NCBI Taxonomy" id="73239"/>
    <lineage>
        <taxon>Eukaryota</taxon>
        <taxon>Sar</taxon>
        <taxon>Alveolata</taxon>
        <taxon>Apicomplexa</taxon>
        <taxon>Aconoidasida</taxon>
        <taxon>Haemosporida</taxon>
        <taxon>Plasmodiidae</taxon>
        <taxon>Plasmodium</taxon>
        <taxon>Plasmodium (Vinckeia)</taxon>
    </lineage>
</organism>
<evidence type="ECO:0000256" key="1">
    <source>
        <dbReference type="SAM" id="MobiDB-lite"/>
    </source>
</evidence>
<feature type="region of interest" description="Disordered" evidence="1">
    <location>
        <begin position="138"/>
        <end position="161"/>
    </location>
</feature>
<reference evidence="2 3" key="1">
    <citation type="journal article" date="2002" name="Nature">
        <title>Genome sequence and comparative analysis of the model rodent malaria parasite Plasmodium yoelii yoelii.</title>
        <authorList>
            <person name="Carlton J.M."/>
            <person name="Angiuoli S.V."/>
            <person name="Suh B.B."/>
            <person name="Kooij T.W."/>
            <person name="Pertea M."/>
            <person name="Silva J.C."/>
            <person name="Ermolaeva M.D."/>
            <person name="Allen J.E."/>
            <person name="Selengut J.D."/>
            <person name="Koo H.L."/>
            <person name="Peterson J.D."/>
            <person name="Pop M."/>
            <person name="Kosack D.S."/>
            <person name="Shumway M.F."/>
            <person name="Bidwell S.L."/>
            <person name="Shallom S.J."/>
            <person name="van Aken S.E."/>
            <person name="Riedmuller S.B."/>
            <person name="Feldblyum T.V."/>
            <person name="Cho J.K."/>
            <person name="Quackenbush J."/>
            <person name="Sedegah M."/>
            <person name="Shoaibi A."/>
            <person name="Cummings L.M."/>
            <person name="Florens L."/>
            <person name="Yates J.R."/>
            <person name="Raine J.D."/>
            <person name="Sinden R.E."/>
            <person name="Harris M.A."/>
            <person name="Cunningham D.A."/>
            <person name="Preiser P.R."/>
            <person name="Bergman L.W."/>
            <person name="Vaidya A.B."/>
            <person name="van Lin L.H."/>
            <person name="Janse C.J."/>
            <person name="Waters A.P."/>
            <person name="Smith H.O."/>
            <person name="White O.R."/>
            <person name="Salzberg S.L."/>
            <person name="Venter J.C."/>
            <person name="Fraser C.M."/>
            <person name="Hoffman S.L."/>
            <person name="Gardner M.J."/>
            <person name="Carucci D.J."/>
        </authorList>
    </citation>
    <scope>NUCLEOTIDE SEQUENCE [LARGE SCALE GENOMIC DNA]</scope>
    <source>
        <strain evidence="2 3">17XNL</strain>
    </source>
</reference>
<feature type="non-terminal residue" evidence="2">
    <location>
        <position position="1"/>
    </location>
</feature>
<protein>
    <submittedName>
        <fullName evidence="2">Uncharacterized protein</fullName>
    </submittedName>
</protein>
<comment type="caution">
    <text evidence="2">The sequence shown here is derived from an EMBL/GenBank/DDBJ whole genome shotgun (WGS) entry which is preliminary data.</text>
</comment>
<sequence>NEINNEKFEYKNVCNDIIDGCYNLNWEDKRLIVDHIYLNCIKKDKETSENIKKHIAYIFYFCEYILKNENTLHTQKKNFIKCFYYTMPNKCLYLILNSLYFGKKNHKYVQCVEVITNIFICRYIQYKYNRNEHSTDIMRKSKQETGNEEKTKKVNDKSNKHDYLGTNNDINDVDIQERNIFPSNFNSDSNNFDFSEYSYDKKNKKDACSNEITNEINDSNEYTNAEQVEDNNDKTKLFMQAYYSIVKIRYFHEIPINKHIFRELCINIDYIDKKKFIKFLFFLYKYNFGEIKYILMLQKKCALYMDLYYAHSSCRILEFLCKKLNISIDANPKSVPTKQTSYDYENK</sequence>
<dbReference type="PaxDb" id="73239-Q7RF07"/>
<gene>
    <name evidence="2" type="ORF">PY04904</name>
</gene>
<evidence type="ECO:0000313" key="3">
    <source>
        <dbReference type="Proteomes" id="UP000008553"/>
    </source>
</evidence>
<accession>Q7RF07</accession>
<dbReference type="AlphaFoldDB" id="Q7RF07"/>
<proteinExistence type="predicted"/>
<dbReference type="EMBL" id="AABL01001519">
    <property type="protein sequence ID" value="EAA16845.1"/>
    <property type="molecule type" value="Genomic_DNA"/>
</dbReference>
<name>Q7RF07_PLAYO</name>
<keyword evidence="3" id="KW-1185">Reference proteome</keyword>